<comment type="caution">
    <text evidence="6">The sequence shown here is derived from an EMBL/GenBank/DDBJ whole genome shotgun (WGS) entry which is preliminary data.</text>
</comment>
<dbReference type="InterPro" id="IPR010982">
    <property type="entry name" value="Lambda_DNA-bd_dom_sf"/>
</dbReference>
<dbReference type="Gene3D" id="3.40.50.2300">
    <property type="match status" value="2"/>
</dbReference>
<keyword evidence="3" id="KW-0238">DNA-binding</keyword>
<evidence type="ECO:0000313" key="6">
    <source>
        <dbReference type="EMBL" id="EHC31166.1"/>
    </source>
</evidence>
<evidence type="ECO:0000259" key="5">
    <source>
        <dbReference type="PROSITE" id="PS50932"/>
    </source>
</evidence>
<keyword evidence="2" id="KW-0805">Transcription regulation</keyword>
<dbReference type="InterPro" id="IPR028082">
    <property type="entry name" value="Peripla_BP_I"/>
</dbReference>
<dbReference type="SUPFAM" id="SSF53822">
    <property type="entry name" value="Periplasmic binding protein-like I"/>
    <property type="match status" value="1"/>
</dbReference>
<dbReference type="GO" id="GO:0003700">
    <property type="term" value="F:DNA-binding transcription factor activity"/>
    <property type="evidence" value="ECO:0007669"/>
    <property type="project" value="TreeGrafter"/>
</dbReference>
<proteinExistence type="predicted"/>
<evidence type="ECO:0000256" key="1">
    <source>
        <dbReference type="ARBA" id="ARBA00022491"/>
    </source>
</evidence>
<evidence type="ECO:0000313" key="7">
    <source>
        <dbReference type="Proteomes" id="UP000004642"/>
    </source>
</evidence>
<evidence type="ECO:0000256" key="3">
    <source>
        <dbReference type="ARBA" id="ARBA00023125"/>
    </source>
</evidence>
<dbReference type="SUPFAM" id="SSF47413">
    <property type="entry name" value="lambda repressor-like DNA-binding domains"/>
    <property type="match status" value="1"/>
</dbReference>
<feature type="domain" description="HTH lacI-type" evidence="5">
    <location>
        <begin position="19"/>
        <end position="73"/>
    </location>
</feature>
<name>G5LV71_SALET</name>
<dbReference type="InterPro" id="IPR046335">
    <property type="entry name" value="LacI/GalR-like_sensor"/>
</dbReference>
<keyword evidence="4" id="KW-0804">Transcription</keyword>
<gene>
    <name evidence="6" type="ORF">LTSEALA_5167</name>
</gene>
<dbReference type="Pfam" id="PF13377">
    <property type="entry name" value="Peripla_BP_3"/>
    <property type="match status" value="1"/>
</dbReference>
<dbReference type="PANTHER" id="PTHR30146:SF151">
    <property type="entry name" value="HTH-TYPE TRANSCRIPTIONAL REPRESSOR CYTR"/>
    <property type="match status" value="1"/>
</dbReference>
<keyword evidence="1" id="KW-0678">Repressor</keyword>
<dbReference type="PATRIC" id="fig|913241.3.peg.3929"/>
<feature type="non-terminal residue" evidence="6">
    <location>
        <position position="1"/>
    </location>
</feature>
<dbReference type="AlphaFoldDB" id="G5LV71"/>
<dbReference type="PROSITE" id="PS50932">
    <property type="entry name" value="HTH_LACI_2"/>
    <property type="match status" value="1"/>
</dbReference>
<sequence>VRKFSQVRKQMAVQNKKRAKLIDVARHAGVSPGTVSNALHNTRFVEPQTRRRIEEAIVALNYTPNIRARQLRTGKTNTIALLSSVPLAIASGASRLGFMMEVALTSAMMALEKQHALILVPPGANPLDAVSFDAAILIEPAENDPQLQALAQAGIPCVTIGRTPGTDTPVPWVELHSAATAQLLLTHLEASGASKCALFVGNTRRTSVLESEAAYQRWCAGRQDPVVYSLNESEGENAGYQTAQQLLQAHPDVDGVLVLIDTFASGAVRAFQEQDIAIPEQMRVVTRYDGIRARAYIYRLSLSSIRARESLPPLTAVNMHLDEVARQAITLLFAVLSGEKVSYSDGIMPELVVRASTCR</sequence>
<dbReference type="CDD" id="cd06287">
    <property type="entry name" value="PBP1_LacI-like"/>
    <property type="match status" value="1"/>
</dbReference>
<dbReference type="InterPro" id="IPR000843">
    <property type="entry name" value="HTH_LacI"/>
</dbReference>
<reference evidence="6 7" key="1">
    <citation type="journal article" date="2011" name="BMC Genomics">
        <title>Genome sequencing reveals diversification of virulence factor content and possible host adaptation in distinct subpopulations of Salmonella enterica.</title>
        <authorList>
            <person name="den Bakker H.C."/>
            <person name="Moreno Switt A.I."/>
            <person name="Govoni G."/>
            <person name="Cummings C.A."/>
            <person name="Ranieri M.L."/>
            <person name="Degoricija L."/>
            <person name="Hoelzer K."/>
            <person name="Rodriguez-Rivera L.D."/>
            <person name="Brown S."/>
            <person name="Bolchacova E."/>
            <person name="Furtado M.R."/>
            <person name="Wiedmann M."/>
        </authorList>
    </citation>
    <scope>NUCLEOTIDE SEQUENCE [LARGE SCALE GENOMIC DNA]</scope>
    <source>
        <strain evidence="6 7">R6-377</strain>
    </source>
</reference>
<dbReference type="SMART" id="SM00354">
    <property type="entry name" value="HTH_LACI"/>
    <property type="match status" value="1"/>
</dbReference>
<dbReference type="CDD" id="cd01392">
    <property type="entry name" value="HTH_LacI"/>
    <property type="match status" value="1"/>
</dbReference>
<dbReference type="PANTHER" id="PTHR30146">
    <property type="entry name" value="LACI-RELATED TRANSCRIPTIONAL REPRESSOR"/>
    <property type="match status" value="1"/>
</dbReference>
<organism evidence="6 7">
    <name type="scientific">Salmonella enterica subsp. enterica serovar Alachua str. R6-377</name>
    <dbReference type="NCBI Taxonomy" id="913241"/>
    <lineage>
        <taxon>Bacteria</taxon>
        <taxon>Pseudomonadati</taxon>
        <taxon>Pseudomonadota</taxon>
        <taxon>Gammaproteobacteria</taxon>
        <taxon>Enterobacterales</taxon>
        <taxon>Enterobacteriaceae</taxon>
        <taxon>Salmonella</taxon>
    </lineage>
</organism>
<dbReference type="EMBL" id="AFCJ01002213">
    <property type="protein sequence ID" value="EHC31166.1"/>
    <property type="molecule type" value="Genomic_DNA"/>
</dbReference>
<protein>
    <submittedName>
        <fullName evidence="6">Putative lacI-family transcriptional regulator</fullName>
    </submittedName>
</protein>
<dbReference type="Proteomes" id="UP000004642">
    <property type="component" value="Unassembled WGS sequence"/>
</dbReference>
<dbReference type="GO" id="GO:0000976">
    <property type="term" value="F:transcription cis-regulatory region binding"/>
    <property type="evidence" value="ECO:0007669"/>
    <property type="project" value="TreeGrafter"/>
</dbReference>
<dbReference type="Pfam" id="PF00356">
    <property type="entry name" value="LacI"/>
    <property type="match status" value="1"/>
</dbReference>
<accession>G5LV71</accession>
<dbReference type="Gene3D" id="1.10.260.40">
    <property type="entry name" value="lambda repressor-like DNA-binding domains"/>
    <property type="match status" value="1"/>
</dbReference>
<evidence type="ECO:0000256" key="4">
    <source>
        <dbReference type="ARBA" id="ARBA00023163"/>
    </source>
</evidence>
<dbReference type="PROSITE" id="PS00356">
    <property type="entry name" value="HTH_LACI_1"/>
    <property type="match status" value="1"/>
</dbReference>
<evidence type="ECO:0000256" key="2">
    <source>
        <dbReference type="ARBA" id="ARBA00023015"/>
    </source>
</evidence>